<dbReference type="PANTHER" id="PTHR45725">
    <property type="entry name" value="FORMIN HOMOLOGY 2 FAMILY MEMBER"/>
    <property type="match status" value="1"/>
</dbReference>
<keyword evidence="4" id="KW-1185">Reference proteome</keyword>
<dbReference type="InterPro" id="IPR007934">
    <property type="entry name" value="AbfB_ABD"/>
</dbReference>
<feature type="region of interest" description="Disordered" evidence="1">
    <location>
        <begin position="684"/>
        <end position="791"/>
    </location>
</feature>
<name>A0ABN8SBU8_9CNID</name>
<dbReference type="Proteomes" id="UP001159405">
    <property type="component" value="Unassembled WGS sequence"/>
</dbReference>
<dbReference type="Pfam" id="PF07691">
    <property type="entry name" value="PA14"/>
    <property type="match status" value="1"/>
</dbReference>
<dbReference type="Pfam" id="PF05270">
    <property type="entry name" value="AbfB"/>
    <property type="match status" value="1"/>
</dbReference>
<feature type="compositionally biased region" description="Gly residues" evidence="1">
    <location>
        <begin position="265"/>
        <end position="280"/>
    </location>
</feature>
<feature type="compositionally biased region" description="Gly residues" evidence="1">
    <location>
        <begin position="219"/>
        <end position="240"/>
    </location>
</feature>
<feature type="non-terminal residue" evidence="3">
    <location>
        <position position="1"/>
    </location>
</feature>
<dbReference type="SUPFAM" id="SSF110221">
    <property type="entry name" value="AbfB domain"/>
    <property type="match status" value="1"/>
</dbReference>
<comment type="caution">
    <text evidence="3">The sequence shown here is derived from an EMBL/GenBank/DDBJ whole genome shotgun (WGS) entry which is preliminary data.</text>
</comment>
<proteinExistence type="predicted"/>
<evidence type="ECO:0000313" key="3">
    <source>
        <dbReference type="EMBL" id="CAH3189182.1"/>
    </source>
</evidence>
<feature type="region of interest" description="Disordered" evidence="1">
    <location>
        <begin position="215"/>
        <end position="240"/>
    </location>
</feature>
<feature type="region of interest" description="Disordered" evidence="1">
    <location>
        <begin position="265"/>
        <end position="295"/>
    </location>
</feature>
<evidence type="ECO:0000313" key="4">
    <source>
        <dbReference type="Proteomes" id="UP001159405"/>
    </source>
</evidence>
<dbReference type="Gene3D" id="2.80.10.50">
    <property type="match status" value="1"/>
</dbReference>
<dbReference type="InterPro" id="IPR037524">
    <property type="entry name" value="PA14/GLEYA"/>
</dbReference>
<dbReference type="Gene3D" id="2.60.120.1560">
    <property type="match status" value="1"/>
</dbReference>
<accession>A0ABN8SBU8</accession>
<organism evidence="3 4">
    <name type="scientific">Porites lobata</name>
    <dbReference type="NCBI Taxonomy" id="104759"/>
    <lineage>
        <taxon>Eukaryota</taxon>
        <taxon>Metazoa</taxon>
        <taxon>Cnidaria</taxon>
        <taxon>Anthozoa</taxon>
        <taxon>Hexacorallia</taxon>
        <taxon>Scleractinia</taxon>
        <taxon>Fungiina</taxon>
        <taxon>Poritidae</taxon>
        <taxon>Porites</taxon>
    </lineage>
</organism>
<dbReference type="EMBL" id="CALNXK010000691">
    <property type="protein sequence ID" value="CAH3189182.1"/>
    <property type="molecule type" value="Genomic_DNA"/>
</dbReference>
<evidence type="ECO:0000259" key="2">
    <source>
        <dbReference type="PROSITE" id="PS51820"/>
    </source>
</evidence>
<gene>
    <name evidence="3" type="ORF">PLOB_00042569</name>
</gene>
<protein>
    <recommendedName>
        <fullName evidence="2">PA14 domain-containing protein</fullName>
    </recommendedName>
</protein>
<dbReference type="InterPro" id="IPR011658">
    <property type="entry name" value="PA14_dom"/>
</dbReference>
<dbReference type="InterPro" id="IPR036195">
    <property type="entry name" value="AbfB_ABD_sf"/>
</dbReference>
<feature type="compositionally biased region" description="Pro residues" evidence="1">
    <location>
        <begin position="693"/>
        <end position="703"/>
    </location>
</feature>
<reference evidence="3 4" key="1">
    <citation type="submission" date="2022-05" db="EMBL/GenBank/DDBJ databases">
        <authorList>
            <consortium name="Genoscope - CEA"/>
            <person name="William W."/>
        </authorList>
    </citation>
    <scope>NUCLEOTIDE SEQUENCE [LARGE SCALE GENOMIC DNA]</scope>
</reference>
<evidence type="ECO:0000256" key="1">
    <source>
        <dbReference type="SAM" id="MobiDB-lite"/>
    </source>
</evidence>
<dbReference type="PANTHER" id="PTHR45725:SF18">
    <property type="entry name" value="ORC1-LIKE AAA ATPASE DOMAIN-CONTAINING PROTEIN"/>
    <property type="match status" value="1"/>
</dbReference>
<sequence length="791" mass="82336">SENVSISVTNGIYLERWDRIDYKRIQFLLTDPRYPMLPSKAICLPDFQQPQNWADYFGARARTYFVPQQTGIYYFMLSSNAGSELFLSANEKPDSKSRISEVEGGFPTYPYEFDRYSDQISLPIPLDKGKYYYMETIMKDDHQNDHLEVGMQAPNGTNYTVIPSTFLRTSLPVPPNNNFSYQAILLKVAAEAGAKAGLSFGERWAKKTGAKAGAKAAGGSAGSAGTAGTGGTAGATGSGGATAAAGSAGAAAGASGGAGGAGGAGGSGGAVGAGATGSTGTGSSSSGGAAAGGAAAAGGGRSQVSGAASVGVGTGSAGTGGASSGTMKPAKVTYIPKPGEDPQLMALNLVWKAGGARKIVANGMYTIHSMEAPSMQEDAFLNDCWRSKYGLFYVDKFCQVFITRIPALSKEASTSRDTVSFESACWPGYFLRQKNYNFILQKRDGTELFDKDSSFFVYDVVRYTRSFLFNSMHKDWYVCDESRGKDRRVHKISKLALDFYSGNPDVLPRCAFIPNPIEKNGDKFRNCKNFIGPVETPEISGQPLPHPPHLVSNKPPSPFGLPTCIPVCPAGPTQPGAQAGQGSMGQAGTGTSAAGATYCVAVIFDNKVGSPFTLYSSLKHEGYLVAGSGFKLKLLIDRPDLHSHVTFYAKDPGGNRGDLLNGEPSISRPVVSNCDYFFPVTVTAEQGSSSSPPGAPVTSPPSSVPGQYAPPAAPPAPAAPPLPPSPPLPPPPPPAAPPPALPPAPAYPAPPSQPPLAPPSPPAPSTAPAPQPAYAPHSPSIQVAPSMPRGK</sequence>
<feature type="domain" description="PA14" evidence="2">
    <location>
        <begin position="7"/>
        <end position="166"/>
    </location>
</feature>
<dbReference type="PROSITE" id="PS51820">
    <property type="entry name" value="PA14"/>
    <property type="match status" value="1"/>
</dbReference>
<feature type="compositionally biased region" description="Pro residues" evidence="1">
    <location>
        <begin position="711"/>
        <end position="773"/>
    </location>
</feature>
<dbReference type="InterPro" id="IPR051425">
    <property type="entry name" value="Formin_Homology"/>
</dbReference>